<name>A0A820PE50_9BILA</name>
<dbReference type="AlphaFoldDB" id="A0A820PE50"/>
<organism evidence="1 2">
    <name type="scientific">Adineta steineri</name>
    <dbReference type="NCBI Taxonomy" id="433720"/>
    <lineage>
        <taxon>Eukaryota</taxon>
        <taxon>Metazoa</taxon>
        <taxon>Spiralia</taxon>
        <taxon>Gnathifera</taxon>
        <taxon>Rotifera</taxon>
        <taxon>Eurotatoria</taxon>
        <taxon>Bdelloidea</taxon>
        <taxon>Adinetida</taxon>
        <taxon>Adinetidae</taxon>
        <taxon>Adineta</taxon>
    </lineage>
</organism>
<feature type="non-terminal residue" evidence="1">
    <location>
        <position position="119"/>
    </location>
</feature>
<evidence type="ECO:0000313" key="2">
    <source>
        <dbReference type="Proteomes" id="UP000663881"/>
    </source>
</evidence>
<dbReference type="EMBL" id="CAJOAY010028078">
    <property type="protein sequence ID" value="CAF4403313.1"/>
    <property type="molecule type" value="Genomic_DNA"/>
</dbReference>
<reference evidence="1" key="1">
    <citation type="submission" date="2021-02" db="EMBL/GenBank/DDBJ databases">
        <authorList>
            <person name="Nowell W R."/>
        </authorList>
    </citation>
    <scope>NUCLEOTIDE SEQUENCE</scope>
</reference>
<accession>A0A820PE50</accession>
<comment type="caution">
    <text evidence="1">The sequence shown here is derived from an EMBL/GenBank/DDBJ whole genome shotgun (WGS) entry which is preliminary data.</text>
</comment>
<gene>
    <name evidence="1" type="ORF">OKA104_LOCUS51522</name>
</gene>
<dbReference type="Proteomes" id="UP000663881">
    <property type="component" value="Unassembled WGS sequence"/>
</dbReference>
<sequence>MRFLVINHNIQTVTMWLSTEETTVLDNALITMEHLYKNGIVNIYLQHITRKSSYYEVVYLIDRIQVEQVAENDRIQFQLSMSDIDDHKRQLIFCNVDVQTNLIYKKTLINGQLKLFQII</sequence>
<protein>
    <submittedName>
        <fullName evidence="1">Uncharacterized protein</fullName>
    </submittedName>
</protein>
<proteinExistence type="predicted"/>
<evidence type="ECO:0000313" key="1">
    <source>
        <dbReference type="EMBL" id="CAF4403313.1"/>
    </source>
</evidence>